<keyword evidence="2" id="KW-1185">Reference proteome</keyword>
<name>A0A3T1D2F2_9BACL</name>
<accession>A0A3T1D2F2</accession>
<organism evidence="1 2">
    <name type="scientific">Cohnella abietis</name>
    <dbReference type="NCBI Taxonomy" id="2507935"/>
    <lineage>
        <taxon>Bacteria</taxon>
        <taxon>Bacillati</taxon>
        <taxon>Bacillota</taxon>
        <taxon>Bacilli</taxon>
        <taxon>Bacillales</taxon>
        <taxon>Paenibacillaceae</taxon>
        <taxon>Cohnella</taxon>
    </lineage>
</organism>
<dbReference type="RefSeq" id="WP_130606665.1">
    <property type="nucleotide sequence ID" value="NZ_AP019400.1"/>
</dbReference>
<dbReference type="Proteomes" id="UP000289856">
    <property type="component" value="Chromosome"/>
</dbReference>
<evidence type="ECO:0008006" key="3">
    <source>
        <dbReference type="Google" id="ProtNLM"/>
    </source>
</evidence>
<dbReference type="EMBL" id="AP019400">
    <property type="protein sequence ID" value="BBI32264.1"/>
    <property type="molecule type" value="Genomic_DNA"/>
</dbReference>
<dbReference type="OrthoDB" id="9850038at2"/>
<dbReference type="AlphaFoldDB" id="A0A3T1D2F2"/>
<dbReference type="KEGG" id="cohn:KCTCHS21_16630"/>
<sequence>MHLDMILGSSKKGVFYGIQNNENITLEQQIQKATNLATSYNSKILKKFVDTKNYLLLNDLFVTRRRLLDLMKWTVAHDCDFIICHNEECLYDNQHGKQKIKIFIASNQIPVILCDKETLFQPLTNLYITNIPQQF</sequence>
<gene>
    <name evidence="1" type="ORF">KCTCHS21_16630</name>
</gene>
<evidence type="ECO:0000313" key="1">
    <source>
        <dbReference type="EMBL" id="BBI32264.1"/>
    </source>
</evidence>
<evidence type="ECO:0000313" key="2">
    <source>
        <dbReference type="Proteomes" id="UP000289856"/>
    </source>
</evidence>
<proteinExistence type="predicted"/>
<reference evidence="1 2" key="1">
    <citation type="submission" date="2019-01" db="EMBL/GenBank/DDBJ databases">
        <title>Complete genome sequence of Cohnella hallensis HS21 isolated from Korean fir (Abies koreana) rhizospheric soil.</title>
        <authorList>
            <person name="Jiang L."/>
            <person name="Kang S.W."/>
            <person name="Kim S."/>
            <person name="Jung J."/>
            <person name="Kim C.Y."/>
            <person name="Kim D.H."/>
            <person name="Kim S.W."/>
            <person name="Lee J."/>
        </authorList>
    </citation>
    <scope>NUCLEOTIDE SEQUENCE [LARGE SCALE GENOMIC DNA]</scope>
    <source>
        <strain evidence="1 2">HS21</strain>
    </source>
</reference>
<protein>
    <recommendedName>
        <fullName evidence="3">Resolvase/invertase-type recombinase catalytic domain-containing protein</fullName>
    </recommendedName>
</protein>